<gene>
    <name evidence="1" type="ORF">JANAI62_03990</name>
</gene>
<comment type="caution">
    <text evidence="1">The sequence shown here is derived from an EMBL/GenBank/DDBJ whole genome shotgun (WGS) entry which is preliminary data.</text>
</comment>
<protein>
    <recommendedName>
        <fullName evidence="3">DUF1364 domain-containing protein</fullName>
    </recommendedName>
</protein>
<dbReference type="Gene3D" id="3.30.50.20">
    <property type="entry name" value="prophage-derive protein ybcO"/>
    <property type="match status" value="1"/>
</dbReference>
<sequence length="122" mass="13318">MIFNPQMLPKIRSEALMQSFRGMPCSLRIASFAGLPCAPQSTVVGAHLPVFGRGIGTKVSDLFVVAACQRCHDMLDERDLIGAEIRKSYPGAYADRLLKALCETQSRWIADGLVVVPKAKVI</sequence>
<evidence type="ECO:0008006" key="3">
    <source>
        <dbReference type="Google" id="ProtNLM"/>
    </source>
</evidence>
<dbReference type="InterPro" id="IPR010774">
    <property type="entry name" value="YbcO"/>
</dbReference>
<accession>A0ABQ4NH84</accession>
<organism evidence="1 2">
    <name type="scientific">Jannaschia pagri</name>
    <dbReference type="NCBI Taxonomy" id="2829797"/>
    <lineage>
        <taxon>Bacteria</taxon>
        <taxon>Pseudomonadati</taxon>
        <taxon>Pseudomonadota</taxon>
        <taxon>Alphaproteobacteria</taxon>
        <taxon>Rhodobacterales</taxon>
        <taxon>Roseobacteraceae</taxon>
        <taxon>Jannaschia</taxon>
    </lineage>
</organism>
<dbReference type="Pfam" id="PF07102">
    <property type="entry name" value="YbcO"/>
    <property type="match status" value="1"/>
</dbReference>
<proteinExistence type="predicted"/>
<evidence type="ECO:0000313" key="2">
    <source>
        <dbReference type="Proteomes" id="UP000786693"/>
    </source>
</evidence>
<keyword evidence="2" id="KW-1185">Reference proteome</keyword>
<evidence type="ECO:0000313" key="1">
    <source>
        <dbReference type="EMBL" id="GIT93776.1"/>
    </source>
</evidence>
<dbReference type="EMBL" id="BPFH01000001">
    <property type="protein sequence ID" value="GIT93776.1"/>
    <property type="molecule type" value="Genomic_DNA"/>
</dbReference>
<reference evidence="1 2" key="1">
    <citation type="submission" date="2021-05" db="EMBL/GenBank/DDBJ databases">
        <title>Bacteria Genome sequencing.</title>
        <authorList>
            <person name="Takabe Y."/>
            <person name="Nakajima Y."/>
            <person name="Suzuki S."/>
            <person name="Shiozaki T."/>
        </authorList>
    </citation>
    <scope>NUCLEOTIDE SEQUENCE [LARGE SCALE GENOMIC DNA]</scope>
    <source>
        <strain evidence="1 2">AI_62</strain>
    </source>
</reference>
<dbReference type="Proteomes" id="UP000786693">
    <property type="component" value="Unassembled WGS sequence"/>
</dbReference>
<name>A0ABQ4NH84_9RHOB</name>